<comment type="caution">
    <text evidence="7">The sequence shown here is derived from an EMBL/GenBank/DDBJ whole genome shotgun (WGS) entry which is preliminary data.</text>
</comment>
<dbReference type="PANTHER" id="PTHR13477:SF0">
    <property type="entry name" value="LARGE RIBOSOMAL SUBUNIT PROTEIN ML49"/>
    <property type="match status" value="1"/>
</dbReference>
<dbReference type="Proteomes" id="UP000008837">
    <property type="component" value="Unassembled WGS sequence"/>
</dbReference>
<evidence type="ECO:0000256" key="1">
    <source>
        <dbReference type="ARBA" id="ARBA00004173"/>
    </source>
</evidence>
<organism evidence="7 8">
    <name type="scientific">Malassezia globosa (strain ATCC MYA-4612 / CBS 7966)</name>
    <name type="common">Dandruff-associated fungus</name>
    <dbReference type="NCBI Taxonomy" id="425265"/>
    <lineage>
        <taxon>Eukaryota</taxon>
        <taxon>Fungi</taxon>
        <taxon>Dikarya</taxon>
        <taxon>Basidiomycota</taxon>
        <taxon>Ustilaginomycotina</taxon>
        <taxon>Malasseziomycetes</taxon>
        <taxon>Malasseziales</taxon>
        <taxon>Malasseziaceae</taxon>
        <taxon>Malassezia</taxon>
    </lineage>
</organism>
<name>A8Q1K2_MALGO</name>
<dbReference type="GO" id="GO:0005762">
    <property type="term" value="C:mitochondrial large ribosomal subunit"/>
    <property type="evidence" value="ECO:0007669"/>
    <property type="project" value="TreeGrafter"/>
</dbReference>
<evidence type="ECO:0000256" key="4">
    <source>
        <dbReference type="ARBA" id="ARBA00023128"/>
    </source>
</evidence>
<dbReference type="PANTHER" id="PTHR13477">
    <property type="entry name" value="MITOCHONDRIAL 39S RIBOSOMAL PROTEIN L49"/>
    <property type="match status" value="1"/>
</dbReference>
<dbReference type="Pfam" id="PF05046">
    <property type="entry name" value="Img2"/>
    <property type="match status" value="1"/>
</dbReference>
<dbReference type="RefSeq" id="XP_001730802.1">
    <property type="nucleotide sequence ID" value="XM_001730750.1"/>
</dbReference>
<dbReference type="FunCoup" id="A8Q1K2">
    <property type="interactions" value="43"/>
</dbReference>
<evidence type="ECO:0000256" key="3">
    <source>
        <dbReference type="ARBA" id="ARBA00022980"/>
    </source>
</evidence>
<dbReference type="GeneID" id="5855109"/>
<dbReference type="GO" id="GO:0006412">
    <property type="term" value="P:translation"/>
    <property type="evidence" value="ECO:0007669"/>
    <property type="project" value="InterPro"/>
</dbReference>
<dbReference type="VEuPathDB" id="FungiDB:MGL_1801"/>
<keyword evidence="4" id="KW-0496">Mitochondrion</keyword>
<dbReference type="EMBL" id="AAYY01000006">
    <property type="protein sequence ID" value="EDP43588.1"/>
    <property type="molecule type" value="Genomic_DNA"/>
</dbReference>
<evidence type="ECO:0000256" key="5">
    <source>
        <dbReference type="ARBA" id="ARBA00023274"/>
    </source>
</evidence>
<comment type="similarity">
    <text evidence="2">Belongs to the mitochondrion-specific ribosomal protein mL49 family.</text>
</comment>
<evidence type="ECO:0000256" key="6">
    <source>
        <dbReference type="ARBA" id="ARBA00035191"/>
    </source>
</evidence>
<dbReference type="AlphaFoldDB" id="A8Q1K2"/>
<dbReference type="Gene3D" id="3.30.780.10">
    <property type="entry name" value="SUI1-like domain"/>
    <property type="match status" value="1"/>
</dbReference>
<dbReference type="STRING" id="425265.A8Q1K2"/>
<dbReference type="InterPro" id="IPR007740">
    <property type="entry name" value="Ribosomal_mL49"/>
</dbReference>
<dbReference type="OrthoDB" id="19439at2759"/>
<dbReference type="KEGG" id="mgl:MGL_1801"/>
<evidence type="ECO:0000313" key="8">
    <source>
        <dbReference type="Proteomes" id="UP000008837"/>
    </source>
</evidence>
<comment type="subcellular location">
    <subcellularLocation>
        <location evidence="1">Mitochondrion</location>
    </subcellularLocation>
</comment>
<protein>
    <recommendedName>
        <fullName evidence="6">Large ribosomal subunit protein mL49</fullName>
    </recommendedName>
</protein>
<accession>A8Q1K2</accession>
<proteinExistence type="inferred from homology"/>
<sequence length="148" mass="16483">MFRLAAARGLPVVERSVARVPAYVQSSRCESTVADHTLSDTPQASMPKSIRYPYFVSRVGMAGTSLPVYTDIRHGGSKWITQIRKVEGDVSALCHDLFDDMGWGNPYDKCNPNARMLLRVTNNAGPKTVHLRSNVSREVKAWLESRGF</sequence>
<reference evidence="7 8" key="1">
    <citation type="journal article" date="2007" name="Proc. Natl. Acad. Sci. U.S.A.">
        <title>Dandruff-associated Malassezia genomes reveal convergent and divergent virulence traits shared with plant and human fungal pathogens.</title>
        <authorList>
            <person name="Xu J."/>
            <person name="Saunders C.W."/>
            <person name="Hu P."/>
            <person name="Grant R.A."/>
            <person name="Boekhout T."/>
            <person name="Kuramae E.E."/>
            <person name="Kronstad J.W."/>
            <person name="Deangelis Y.M."/>
            <person name="Reeder N.L."/>
            <person name="Johnstone K.R."/>
            <person name="Leland M."/>
            <person name="Fieno A.M."/>
            <person name="Begley W.M."/>
            <person name="Sun Y."/>
            <person name="Lacey M.P."/>
            <person name="Chaudhary T."/>
            <person name="Keough T."/>
            <person name="Chu L."/>
            <person name="Sears R."/>
            <person name="Yuan B."/>
            <person name="Dawson T.L.Jr."/>
        </authorList>
    </citation>
    <scope>NUCLEOTIDE SEQUENCE [LARGE SCALE GENOMIC DNA]</scope>
    <source>
        <strain evidence="8">ATCC MYA-4612 / CBS 7966</strain>
    </source>
</reference>
<dbReference type="OMA" id="WITQIRK"/>
<dbReference type="GO" id="GO:0003735">
    <property type="term" value="F:structural constituent of ribosome"/>
    <property type="evidence" value="ECO:0007669"/>
    <property type="project" value="InterPro"/>
</dbReference>
<gene>
    <name evidence="7" type="ORF">MGL_1801</name>
</gene>
<keyword evidence="3" id="KW-0689">Ribosomal protein</keyword>
<evidence type="ECO:0000256" key="2">
    <source>
        <dbReference type="ARBA" id="ARBA00005677"/>
    </source>
</evidence>
<keyword evidence="8" id="KW-1185">Reference proteome</keyword>
<dbReference type="InParanoid" id="A8Q1K2"/>
<evidence type="ECO:0000313" key="7">
    <source>
        <dbReference type="EMBL" id="EDP43588.1"/>
    </source>
</evidence>
<keyword evidence="5" id="KW-0687">Ribonucleoprotein</keyword>